<dbReference type="PANTHER" id="PTHR32329:SF8">
    <property type="entry name" value="ACTIVATOR OF (R)-2-HYDROXYGLUTARYL-COA DEHYDRATASE"/>
    <property type="match status" value="1"/>
</dbReference>
<dbReference type="PANTHER" id="PTHR32329">
    <property type="entry name" value="BIFUNCTIONAL PROTEIN [INCLUDES 2-HYDROXYACYL-COA DEHYDRATASE (N-TER) AND ITS ACTIVATOR DOMAIN (C_TERM)-RELATED"/>
    <property type="match status" value="1"/>
</dbReference>
<gene>
    <name evidence="6" type="ORF">U14_04799</name>
</gene>
<dbReference type="STRING" id="1499966.U14_04799"/>
<dbReference type="InterPro" id="IPR051805">
    <property type="entry name" value="Dehydratase_Activator_Redct"/>
</dbReference>
<dbReference type="AlphaFoldDB" id="A0A0S6W755"/>
<protein>
    <submittedName>
        <fullName evidence="6">Activator of D-2-hydroxyacyl-CoA dehydratase</fullName>
    </submittedName>
</protein>
<keyword evidence="3" id="KW-0408">Iron</keyword>
<evidence type="ECO:0000256" key="2">
    <source>
        <dbReference type="ARBA" id="ARBA00022723"/>
    </source>
</evidence>
<keyword evidence="7" id="KW-1185">Reference proteome</keyword>
<evidence type="ECO:0000256" key="4">
    <source>
        <dbReference type="ARBA" id="ARBA00023014"/>
    </source>
</evidence>
<organism evidence="6">
    <name type="scientific">Candidatus Moduliflexus flocculans</name>
    <dbReference type="NCBI Taxonomy" id="1499966"/>
    <lineage>
        <taxon>Bacteria</taxon>
        <taxon>Candidatus Moduliflexota</taxon>
        <taxon>Candidatus Moduliflexia</taxon>
        <taxon>Candidatus Moduliflexales</taxon>
        <taxon>Candidatus Moduliflexaceae</taxon>
    </lineage>
</organism>
<dbReference type="CDD" id="cd24036">
    <property type="entry name" value="ASKHA_NBD_BcrAD_BadFG_HgdC_HadI"/>
    <property type="match status" value="1"/>
</dbReference>
<dbReference type="NCBIfam" id="TIGR00241">
    <property type="entry name" value="CoA_E_activ"/>
    <property type="match status" value="1"/>
</dbReference>
<dbReference type="Proteomes" id="UP000030700">
    <property type="component" value="Unassembled WGS sequence"/>
</dbReference>
<sequence>MKSAGIDVGSRTVKLVVVEDGRVIYSRKQENSFDSLAVIRNLLDGVAYDAITATGYGRHLFTQHFSSQAISEIAAFAKGTRHLFPACRAVLDIGGQDTKAIALDEHGRVRKFEMNDKCAAGTGRFLEIMALALGYSLPEFGAAALSGEQGEKINSMCTVFAESEVISMISRGAKREQVALGIHQAVASRSVAMLQKIAAQGEVAFVGGVALNPAMRGLVQAALQTTLLTPDDPQIVGALGAALHGVS</sequence>
<evidence type="ECO:0000313" key="6">
    <source>
        <dbReference type="EMBL" id="GAK53534.1"/>
    </source>
</evidence>
<proteinExistence type="predicted"/>
<dbReference type="GO" id="GO:0046872">
    <property type="term" value="F:metal ion binding"/>
    <property type="evidence" value="ECO:0007669"/>
    <property type="project" value="UniProtKB-KW"/>
</dbReference>
<dbReference type="SUPFAM" id="SSF53067">
    <property type="entry name" value="Actin-like ATPase domain"/>
    <property type="match status" value="1"/>
</dbReference>
<dbReference type="Gene3D" id="3.30.420.40">
    <property type="match status" value="2"/>
</dbReference>
<reference evidence="6" key="1">
    <citation type="journal article" date="2015" name="PeerJ">
        <title>First genomic representation of candidate bacterial phylum KSB3 points to enhanced environmental sensing as a trigger of wastewater bulking.</title>
        <authorList>
            <person name="Sekiguchi Y."/>
            <person name="Ohashi A."/>
            <person name="Parks D.H."/>
            <person name="Yamauchi T."/>
            <person name="Tyson G.W."/>
            <person name="Hugenholtz P."/>
        </authorList>
    </citation>
    <scope>NUCLEOTIDE SEQUENCE [LARGE SCALE GENOMIC DNA]</scope>
</reference>
<dbReference type="InterPro" id="IPR008275">
    <property type="entry name" value="CoA_E_activase_dom"/>
</dbReference>
<name>A0A0S6W755_9BACT</name>
<dbReference type="Pfam" id="PF01869">
    <property type="entry name" value="BcrAD_BadFG"/>
    <property type="match status" value="1"/>
</dbReference>
<keyword evidence="4" id="KW-0411">Iron-sulfur</keyword>
<dbReference type="InterPro" id="IPR043129">
    <property type="entry name" value="ATPase_NBD"/>
</dbReference>
<evidence type="ECO:0000256" key="1">
    <source>
        <dbReference type="ARBA" id="ARBA00001966"/>
    </source>
</evidence>
<keyword evidence="2" id="KW-0479">Metal-binding</keyword>
<feature type="domain" description="ATPase BadF/BadG/BcrA/BcrD type" evidence="5">
    <location>
        <begin position="5"/>
        <end position="244"/>
    </location>
</feature>
<comment type="cofactor">
    <cofactor evidence="1">
        <name>[4Fe-4S] cluster</name>
        <dbReference type="ChEBI" id="CHEBI:49883"/>
    </cofactor>
</comment>
<dbReference type="EMBL" id="DF820459">
    <property type="protein sequence ID" value="GAK53534.1"/>
    <property type="molecule type" value="Genomic_DNA"/>
</dbReference>
<evidence type="ECO:0000256" key="3">
    <source>
        <dbReference type="ARBA" id="ARBA00023004"/>
    </source>
</evidence>
<dbReference type="InterPro" id="IPR002731">
    <property type="entry name" value="ATPase_BadF"/>
</dbReference>
<evidence type="ECO:0000259" key="5">
    <source>
        <dbReference type="Pfam" id="PF01869"/>
    </source>
</evidence>
<dbReference type="HOGENOM" id="CLU_066597_0_0_0"/>
<dbReference type="GO" id="GO:0051536">
    <property type="term" value="F:iron-sulfur cluster binding"/>
    <property type="evidence" value="ECO:0007669"/>
    <property type="project" value="UniProtKB-KW"/>
</dbReference>
<evidence type="ECO:0000313" key="7">
    <source>
        <dbReference type="Proteomes" id="UP000030700"/>
    </source>
</evidence>
<accession>A0A0S6W755</accession>